<organism evidence="11 12">
    <name type="scientific">Rotaria socialis</name>
    <dbReference type="NCBI Taxonomy" id="392032"/>
    <lineage>
        <taxon>Eukaryota</taxon>
        <taxon>Metazoa</taxon>
        <taxon>Spiralia</taxon>
        <taxon>Gnathifera</taxon>
        <taxon>Rotifera</taxon>
        <taxon>Eurotatoria</taxon>
        <taxon>Bdelloidea</taxon>
        <taxon>Philodinida</taxon>
        <taxon>Philodinidae</taxon>
        <taxon>Rotaria</taxon>
    </lineage>
</organism>
<sequence>ILWFWILLLAAFNIGDFISWILRIVRVDGRSAYVRRKLAMRGANKSKSNGESSGPELSNVEEKRMIRSFVRDYLHEDGCFALRLLARNGQDIIVGEVIDKLYDDFRKTYLAEHTNNDRSIAFPNGSSRSMHNNSSYPSALPRKAAYEVPNNDNERGSLMETPS</sequence>
<evidence type="ECO:0000256" key="9">
    <source>
        <dbReference type="SAM" id="MobiDB-lite"/>
    </source>
</evidence>
<feature type="compositionally biased region" description="Polar residues" evidence="9">
    <location>
        <begin position="124"/>
        <end position="137"/>
    </location>
</feature>
<dbReference type="AlphaFoldDB" id="A0A821ZDK3"/>
<keyword evidence="2" id="KW-0813">Transport</keyword>
<dbReference type="GO" id="GO:0005886">
    <property type="term" value="C:plasma membrane"/>
    <property type="evidence" value="ECO:0007669"/>
    <property type="project" value="UniProtKB-SubCell"/>
</dbReference>
<keyword evidence="6" id="KW-0406">Ion transport</keyword>
<feature type="region of interest" description="Disordered" evidence="9">
    <location>
        <begin position="117"/>
        <end position="163"/>
    </location>
</feature>
<evidence type="ECO:0000313" key="11">
    <source>
        <dbReference type="EMBL" id="CAF4977286.1"/>
    </source>
</evidence>
<dbReference type="PANTHER" id="PTHR11893:SF36">
    <property type="entry name" value="INNEXIN-5"/>
    <property type="match status" value="1"/>
</dbReference>
<keyword evidence="8" id="KW-0407">Ion channel</keyword>
<evidence type="ECO:0000256" key="5">
    <source>
        <dbReference type="ARBA" id="ARBA00022989"/>
    </source>
</evidence>
<evidence type="ECO:0000313" key="12">
    <source>
        <dbReference type="Proteomes" id="UP000663848"/>
    </source>
</evidence>
<reference evidence="11" key="1">
    <citation type="submission" date="2021-02" db="EMBL/GenBank/DDBJ databases">
        <authorList>
            <person name="Nowell W R."/>
        </authorList>
    </citation>
    <scope>NUCLEOTIDE SEQUENCE</scope>
</reference>
<keyword evidence="7 10" id="KW-0472">Membrane</keyword>
<dbReference type="EMBL" id="CAJOBR010027633">
    <property type="protein sequence ID" value="CAF4977286.1"/>
    <property type="molecule type" value="Genomic_DNA"/>
</dbReference>
<evidence type="ECO:0000256" key="10">
    <source>
        <dbReference type="SAM" id="Phobius"/>
    </source>
</evidence>
<evidence type="ECO:0000256" key="1">
    <source>
        <dbReference type="ARBA" id="ARBA00004651"/>
    </source>
</evidence>
<dbReference type="PANTHER" id="PTHR11893">
    <property type="entry name" value="INNEXIN"/>
    <property type="match status" value="1"/>
</dbReference>
<proteinExistence type="predicted"/>
<feature type="non-terminal residue" evidence="11">
    <location>
        <position position="1"/>
    </location>
</feature>
<keyword evidence="3" id="KW-1003">Cell membrane</keyword>
<evidence type="ECO:0000256" key="3">
    <source>
        <dbReference type="ARBA" id="ARBA00022475"/>
    </source>
</evidence>
<dbReference type="Pfam" id="PF00876">
    <property type="entry name" value="Innexin"/>
    <property type="match status" value="1"/>
</dbReference>
<gene>
    <name evidence="11" type="ORF">QYT958_LOCUS35814</name>
</gene>
<evidence type="ECO:0000256" key="7">
    <source>
        <dbReference type="ARBA" id="ARBA00023136"/>
    </source>
</evidence>
<evidence type="ECO:0000256" key="2">
    <source>
        <dbReference type="ARBA" id="ARBA00022448"/>
    </source>
</evidence>
<evidence type="ECO:0000256" key="8">
    <source>
        <dbReference type="ARBA" id="ARBA00023303"/>
    </source>
</evidence>
<evidence type="ECO:0000256" key="4">
    <source>
        <dbReference type="ARBA" id="ARBA00022692"/>
    </source>
</evidence>
<dbReference type="InterPro" id="IPR000990">
    <property type="entry name" value="Innexin"/>
</dbReference>
<comment type="subcellular location">
    <subcellularLocation>
        <location evidence="1">Cell membrane</location>
        <topology evidence="1">Multi-pass membrane protein</topology>
    </subcellularLocation>
</comment>
<feature type="transmembrane region" description="Helical" evidence="10">
    <location>
        <begin position="6"/>
        <end position="25"/>
    </location>
</feature>
<dbReference type="Proteomes" id="UP000663848">
    <property type="component" value="Unassembled WGS sequence"/>
</dbReference>
<keyword evidence="5 10" id="KW-1133">Transmembrane helix</keyword>
<protein>
    <recommendedName>
        <fullName evidence="13">Innexin</fullName>
    </recommendedName>
</protein>
<comment type="caution">
    <text evidence="11">The sequence shown here is derived from an EMBL/GenBank/DDBJ whole genome shotgun (WGS) entry which is preliminary data.</text>
</comment>
<accession>A0A821ZDK3</accession>
<dbReference type="GO" id="GO:0034220">
    <property type="term" value="P:monoatomic ion transmembrane transport"/>
    <property type="evidence" value="ECO:0007669"/>
    <property type="project" value="UniProtKB-KW"/>
</dbReference>
<evidence type="ECO:0008006" key="13">
    <source>
        <dbReference type="Google" id="ProtNLM"/>
    </source>
</evidence>
<keyword evidence="4 10" id="KW-0812">Transmembrane</keyword>
<name>A0A821ZDK3_9BILA</name>
<evidence type="ECO:0000256" key="6">
    <source>
        <dbReference type="ARBA" id="ARBA00023065"/>
    </source>
</evidence>